<evidence type="ECO:0000259" key="1">
    <source>
        <dbReference type="PROSITE" id="PS50112"/>
    </source>
</evidence>
<dbReference type="PROSITE" id="PS50112">
    <property type="entry name" value="PAS"/>
    <property type="match status" value="1"/>
</dbReference>
<dbReference type="NCBIfam" id="TIGR00254">
    <property type="entry name" value="GGDEF"/>
    <property type="match status" value="1"/>
</dbReference>
<dbReference type="InterPro" id="IPR001610">
    <property type="entry name" value="PAC"/>
</dbReference>
<dbReference type="Gene3D" id="3.20.20.450">
    <property type="entry name" value="EAL domain"/>
    <property type="match status" value="1"/>
</dbReference>
<dbReference type="CDD" id="cd00130">
    <property type="entry name" value="PAS"/>
    <property type="match status" value="2"/>
</dbReference>
<dbReference type="InterPro" id="IPR035965">
    <property type="entry name" value="PAS-like_dom_sf"/>
</dbReference>
<dbReference type="PANTHER" id="PTHR44757:SF2">
    <property type="entry name" value="BIOFILM ARCHITECTURE MAINTENANCE PROTEIN MBAA"/>
    <property type="match status" value="1"/>
</dbReference>
<comment type="caution">
    <text evidence="5">The sequence shown here is derived from an EMBL/GenBank/DDBJ whole genome shotgun (WGS) entry which is preliminary data.</text>
</comment>
<feature type="domain" description="PAC" evidence="2">
    <location>
        <begin position="204"/>
        <end position="256"/>
    </location>
</feature>
<dbReference type="CDD" id="cd01948">
    <property type="entry name" value="EAL"/>
    <property type="match status" value="1"/>
</dbReference>
<accession>A0ABQ6A435</accession>
<dbReference type="InterPro" id="IPR000014">
    <property type="entry name" value="PAS"/>
</dbReference>
<dbReference type="SMART" id="SM00267">
    <property type="entry name" value="GGDEF"/>
    <property type="match status" value="1"/>
</dbReference>
<dbReference type="Proteomes" id="UP001156682">
    <property type="component" value="Unassembled WGS sequence"/>
</dbReference>
<dbReference type="PROSITE" id="PS50883">
    <property type="entry name" value="EAL"/>
    <property type="match status" value="1"/>
</dbReference>
<proteinExistence type="predicted"/>
<name>A0ABQ6A435_9GAMM</name>
<feature type="domain" description="PAS" evidence="1">
    <location>
        <begin position="131"/>
        <end position="175"/>
    </location>
</feature>
<evidence type="ECO:0008006" key="7">
    <source>
        <dbReference type="Google" id="ProtNLM"/>
    </source>
</evidence>
<dbReference type="Pfam" id="PF00990">
    <property type="entry name" value="GGDEF"/>
    <property type="match status" value="1"/>
</dbReference>
<dbReference type="SUPFAM" id="SSF55785">
    <property type="entry name" value="PYP-like sensor domain (PAS domain)"/>
    <property type="match status" value="2"/>
</dbReference>
<protein>
    <recommendedName>
        <fullName evidence="7">PAS domain S-box-containing protein/diguanylate cyclase (GGDEF) domain-containing protein</fullName>
    </recommendedName>
</protein>
<sequence length="683" mass="77239">MSLETLSRQQAILEAANEMIITVSLDQRLMYINLAGRRMLGIPAALNLDLERIYVRDLHSNDVYQQLDQQIFPQVIAASEAWEGELEFCDLMGECFPSHLTVIPHTSKEGKVLWITGIARDLRRRREFESQQRLAMRVFESTIEGIMVTDGRARILQVNSAFTEITGYQAEEILGLTPKILQSNHHDAAFYKAMWASIAKYDRWQGEVWNRRKDGSVYLQWLSINCVRNEQGEIENYISITHDLSELRAKEAQIQHLAHHDPLTGLGNRHQLNERLHQAVRHAKSQQEELALILFDLGRIQIINETLGHNWCDRLISEQSKKLQALVGDADTLVRVGADEFAVLIEDYESTHDITQLAYDIKKKLQQPVTIDDKEVTLSPSIGVGFFPTDGFDADTLLTNTQTALSEAKNSGRDTFRFFDHKMSENARQLLKLEQALRTAISGEGLSLHFQPKVQLVDQQLYGVEALIRWQHPELGPLSPAVFIPLAEESGLIVEIGAWVIEEACRAMVRWRDAGLAIPRVAINIAVQQLEQEDFPSWLESVIKNHQLSLDNFELEITETGLMANELCALATLSSLQEKGFRIALDDFGTGYSSLSYLRKLPLSTLKIDRSFVMDMGNDDTSLSIVQTIVQLAHNLKLDLVAEGVEEEAQARQLLAMGCQLAQGFLYYKPLPEDELVKLLAKS</sequence>
<dbReference type="InterPro" id="IPR000160">
    <property type="entry name" value="GGDEF_dom"/>
</dbReference>
<dbReference type="SUPFAM" id="SSF141868">
    <property type="entry name" value="EAL domain-like"/>
    <property type="match status" value="1"/>
</dbReference>
<evidence type="ECO:0000259" key="4">
    <source>
        <dbReference type="PROSITE" id="PS50887"/>
    </source>
</evidence>
<dbReference type="SUPFAM" id="SSF55073">
    <property type="entry name" value="Nucleotide cyclase"/>
    <property type="match status" value="1"/>
</dbReference>
<dbReference type="CDD" id="cd01949">
    <property type="entry name" value="GGDEF"/>
    <property type="match status" value="1"/>
</dbReference>
<dbReference type="InterPro" id="IPR035919">
    <property type="entry name" value="EAL_sf"/>
</dbReference>
<dbReference type="PROSITE" id="PS50887">
    <property type="entry name" value="GGDEF"/>
    <property type="match status" value="1"/>
</dbReference>
<dbReference type="SMART" id="SM00086">
    <property type="entry name" value="PAC"/>
    <property type="match status" value="2"/>
</dbReference>
<dbReference type="SMART" id="SM00091">
    <property type="entry name" value="PAS"/>
    <property type="match status" value="2"/>
</dbReference>
<dbReference type="Pfam" id="PF13426">
    <property type="entry name" value="PAS_9"/>
    <property type="match status" value="2"/>
</dbReference>
<evidence type="ECO:0000259" key="3">
    <source>
        <dbReference type="PROSITE" id="PS50883"/>
    </source>
</evidence>
<dbReference type="Gene3D" id="3.30.70.270">
    <property type="match status" value="1"/>
</dbReference>
<dbReference type="SMART" id="SM00052">
    <property type="entry name" value="EAL"/>
    <property type="match status" value="1"/>
</dbReference>
<dbReference type="Gene3D" id="3.30.450.20">
    <property type="entry name" value="PAS domain"/>
    <property type="match status" value="2"/>
</dbReference>
<dbReference type="EMBL" id="BSOR01000040">
    <property type="protein sequence ID" value="GLR64953.1"/>
    <property type="molecule type" value="Genomic_DNA"/>
</dbReference>
<feature type="domain" description="GGDEF" evidence="4">
    <location>
        <begin position="288"/>
        <end position="421"/>
    </location>
</feature>
<evidence type="ECO:0000259" key="2">
    <source>
        <dbReference type="PROSITE" id="PS50113"/>
    </source>
</evidence>
<dbReference type="Pfam" id="PF00563">
    <property type="entry name" value="EAL"/>
    <property type="match status" value="1"/>
</dbReference>
<evidence type="ECO:0000313" key="6">
    <source>
        <dbReference type="Proteomes" id="UP001156682"/>
    </source>
</evidence>
<dbReference type="InterPro" id="IPR043128">
    <property type="entry name" value="Rev_trsase/Diguanyl_cyclase"/>
</dbReference>
<dbReference type="PROSITE" id="PS50113">
    <property type="entry name" value="PAC"/>
    <property type="match status" value="1"/>
</dbReference>
<dbReference type="InterPro" id="IPR052155">
    <property type="entry name" value="Biofilm_reg_signaling"/>
</dbReference>
<feature type="domain" description="EAL" evidence="3">
    <location>
        <begin position="430"/>
        <end position="683"/>
    </location>
</feature>
<dbReference type="NCBIfam" id="TIGR00229">
    <property type="entry name" value="sensory_box"/>
    <property type="match status" value="1"/>
</dbReference>
<dbReference type="InterPro" id="IPR029787">
    <property type="entry name" value="Nucleotide_cyclase"/>
</dbReference>
<keyword evidence="6" id="KW-1185">Reference proteome</keyword>
<dbReference type="PANTHER" id="PTHR44757">
    <property type="entry name" value="DIGUANYLATE CYCLASE DGCP"/>
    <property type="match status" value="1"/>
</dbReference>
<gene>
    <name evidence="5" type="ORF">GCM10007878_23910</name>
</gene>
<reference evidence="6" key="1">
    <citation type="journal article" date="2019" name="Int. J. Syst. Evol. Microbiol.">
        <title>The Global Catalogue of Microorganisms (GCM) 10K type strain sequencing project: providing services to taxonomists for standard genome sequencing and annotation.</title>
        <authorList>
            <consortium name="The Broad Institute Genomics Platform"/>
            <consortium name="The Broad Institute Genome Sequencing Center for Infectious Disease"/>
            <person name="Wu L."/>
            <person name="Ma J."/>
        </authorList>
    </citation>
    <scope>NUCLEOTIDE SEQUENCE [LARGE SCALE GENOMIC DNA]</scope>
    <source>
        <strain evidence="6">NBRC 100033</strain>
    </source>
</reference>
<organism evidence="5 6">
    <name type="scientific">Marinospirillum insulare</name>
    <dbReference type="NCBI Taxonomy" id="217169"/>
    <lineage>
        <taxon>Bacteria</taxon>
        <taxon>Pseudomonadati</taxon>
        <taxon>Pseudomonadota</taxon>
        <taxon>Gammaproteobacteria</taxon>
        <taxon>Oceanospirillales</taxon>
        <taxon>Oceanospirillaceae</taxon>
        <taxon>Marinospirillum</taxon>
    </lineage>
</organism>
<dbReference type="InterPro" id="IPR001633">
    <property type="entry name" value="EAL_dom"/>
</dbReference>
<dbReference type="InterPro" id="IPR000700">
    <property type="entry name" value="PAS-assoc_C"/>
</dbReference>
<evidence type="ECO:0000313" key="5">
    <source>
        <dbReference type="EMBL" id="GLR64953.1"/>
    </source>
</evidence>
<dbReference type="RefSeq" id="WP_051610479.1">
    <property type="nucleotide sequence ID" value="NZ_BSOR01000040.1"/>
</dbReference>